<dbReference type="EMBL" id="CP031003">
    <property type="protein sequence ID" value="AXN35363.1"/>
    <property type="molecule type" value="Genomic_DNA"/>
</dbReference>
<evidence type="ECO:0000313" key="3">
    <source>
        <dbReference type="Proteomes" id="UP000257607"/>
    </source>
</evidence>
<feature type="transmembrane region" description="Helical" evidence="1">
    <location>
        <begin position="198"/>
        <end position="218"/>
    </location>
</feature>
<feature type="transmembrane region" description="Helical" evidence="1">
    <location>
        <begin position="114"/>
        <end position="136"/>
    </location>
</feature>
<dbReference type="Proteomes" id="UP000257607">
    <property type="component" value="Chromosome"/>
</dbReference>
<protein>
    <submittedName>
        <fullName evidence="2">Uncharacterized protein</fullName>
    </submittedName>
</protein>
<feature type="transmembrane region" description="Helical" evidence="1">
    <location>
        <begin position="172"/>
        <end position="191"/>
    </location>
</feature>
<dbReference type="AlphaFoldDB" id="A0A385ACM7"/>
<evidence type="ECO:0000256" key="1">
    <source>
        <dbReference type="SAM" id="Phobius"/>
    </source>
</evidence>
<keyword evidence="1" id="KW-0472">Membrane</keyword>
<proteinExistence type="predicted"/>
<reference evidence="2 3" key="1">
    <citation type="submission" date="2018-07" db="EMBL/GenBank/DDBJ databases">
        <title>Lactobacillus curvatus genome sequence.</title>
        <authorList>
            <person name="Prechtl R."/>
        </authorList>
    </citation>
    <scope>NUCLEOTIDE SEQUENCE [LARGE SCALE GENOMIC DNA]</scope>
    <source>
        <strain evidence="2 3">TMW 1.1928</strain>
    </source>
</reference>
<gene>
    <name evidence="2" type="ORF">DT351_02890</name>
</gene>
<feature type="transmembrane region" description="Helical" evidence="1">
    <location>
        <begin position="14"/>
        <end position="35"/>
    </location>
</feature>
<organism evidence="2 3">
    <name type="scientific">Latilactobacillus curvatus</name>
    <name type="common">Lactobacillus curvatus</name>
    <dbReference type="NCBI Taxonomy" id="28038"/>
    <lineage>
        <taxon>Bacteria</taxon>
        <taxon>Bacillati</taxon>
        <taxon>Bacillota</taxon>
        <taxon>Bacilli</taxon>
        <taxon>Lactobacillales</taxon>
        <taxon>Lactobacillaceae</taxon>
        <taxon>Latilactobacillus</taxon>
    </lineage>
</organism>
<sequence>MPNPFNLSQILQSMLLNCLLVIALPLAFAGILTLINRSTKRRLAHWWDYSQLLIGGLGTVIHELSHAVACLIFQHQIIDMQLLKLNLRDNPDHSLGHVNHRYHPGRLWPTIGNLWIGIAPIFGCSAAIFGLTWLLARPTFATWMTFAEHPTWQLNAIGPLFSQLWTTQPGALLLWLILTSMIAIGGFDLSAADFKGTIPGIIATVIAVCLVTGLFSFVPTVNTTTWLIGILTPMAIILTIAVSLSGVCWLIIAGIFALLERTTYHARH</sequence>
<name>A0A385ACM7_LATCU</name>
<keyword evidence="1" id="KW-0812">Transmembrane</keyword>
<keyword evidence="1" id="KW-1133">Transmembrane helix</keyword>
<accession>A0A385ACM7</accession>
<feature type="transmembrane region" description="Helical" evidence="1">
    <location>
        <begin position="230"/>
        <end position="259"/>
    </location>
</feature>
<dbReference type="RefSeq" id="WP_116843480.1">
    <property type="nucleotide sequence ID" value="NZ_CP031003.1"/>
</dbReference>
<evidence type="ECO:0000313" key="2">
    <source>
        <dbReference type="EMBL" id="AXN35363.1"/>
    </source>
</evidence>